<dbReference type="EC" id="4.2.1.46" evidence="4 7"/>
<reference evidence="9 10" key="1">
    <citation type="submission" date="2024-08" db="EMBL/GenBank/DDBJ databases">
        <title>Whole-genome sequencing of halo(alkali)philic microorganisms from hypersaline lakes.</title>
        <authorList>
            <person name="Sorokin D.Y."/>
            <person name="Merkel A.Y."/>
            <person name="Messina E."/>
            <person name="Yakimov M."/>
        </authorList>
    </citation>
    <scope>NUCLEOTIDE SEQUENCE [LARGE SCALE GENOMIC DNA]</scope>
    <source>
        <strain evidence="9 10">AB-hyl4</strain>
    </source>
</reference>
<dbReference type="RefSeq" id="WP_425344949.1">
    <property type="nucleotide sequence ID" value="NZ_JBGUBD010000004.1"/>
</dbReference>
<comment type="caution">
    <text evidence="9">The sequence shown here is derived from an EMBL/GenBank/DDBJ whole genome shotgun (WGS) entry which is preliminary data.</text>
</comment>
<evidence type="ECO:0000256" key="5">
    <source>
        <dbReference type="ARBA" id="ARBA00023027"/>
    </source>
</evidence>
<dbReference type="Gene3D" id="3.90.25.10">
    <property type="entry name" value="UDP-galactose 4-epimerase, domain 1"/>
    <property type="match status" value="1"/>
</dbReference>
<evidence type="ECO:0000256" key="2">
    <source>
        <dbReference type="ARBA" id="ARBA00001911"/>
    </source>
</evidence>
<gene>
    <name evidence="9" type="primary">rfbB</name>
    <name evidence="9" type="ORF">ACERK3_06885</name>
</gene>
<dbReference type="Pfam" id="PF16363">
    <property type="entry name" value="GDP_Man_Dehyd"/>
    <property type="match status" value="1"/>
</dbReference>
<organism evidence="9 10">
    <name type="scientific">Natronomicrosphaera hydrolytica</name>
    <dbReference type="NCBI Taxonomy" id="3242702"/>
    <lineage>
        <taxon>Bacteria</taxon>
        <taxon>Pseudomonadati</taxon>
        <taxon>Planctomycetota</taxon>
        <taxon>Phycisphaerae</taxon>
        <taxon>Phycisphaerales</taxon>
        <taxon>Phycisphaeraceae</taxon>
        <taxon>Natronomicrosphaera</taxon>
    </lineage>
</organism>
<accession>A0ABV4U352</accession>
<dbReference type="InterPro" id="IPR036291">
    <property type="entry name" value="NAD(P)-bd_dom_sf"/>
</dbReference>
<sequence>MKILLTGGSGFIGSNFVRFVLRERPGYQVINLDALTYSGNPENLADIESDERYRFVHGDIRDIDRVAELIEEADAVVHMAAESHVDRSIMDARPFVESNALGTQTVIDALRRANPKLTKRLVHVSTDEVYGTLPLDKPEVKFTEDTPLQPNSPYAASKTASDLFVRAAFHTFGMDVCITRCSNNFGPYQFPEKVIPLFVTNLIEGKKVPLYGDGRNVRDWLHVEDHCEAVLAVLEKGSAGEVYNIGGNNERSNLELTHSILQAMNCGEEKIEYVKDRLGHDLRYAIDASKIERELGWRPTRSAWPGALEATVKWYVDNPQWWQRVRSGAYRTYYEKQYGNA</sequence>
<comment type="similarity">
    <text evidence="3 7">Belongs to the NAD(P)-dependent epimerase/dehydratase family. dTDP-glucose dehydratase subfamily.</text>
</comment>
<evidence type="ECO:0000259" key="8">
    <source>
        <dbReference type="Pfam" id="PF16363"/>
    </source>
</evidence>
<dbReference type="Proteomes" id="UP001575105">
    <property type="component" value="Unassembled WGS sequence"/>
</dbReference>
<dbReference type="GO" id="GO:0008460">
    <property type="term" value="F:dTDP-glucose 4,6-dehydratase activity"/>
    <property type="evidence" value="ECO:0007669"/>
    <property type="project" value="UniProtKB-EC"/>
</dbReference>
<comment type="cofactor">
    <cofactor evidence="2 7">
        <name>NAD(+)</name>
        <dbReference type="ChEBI" id="CHEBI:57540"/>
    </cofactor>
</comment>
<evidence type="ECO:0000256" key="7">
    <source>
        <dbReference type="RuleBase" id="RU004473"/>
    </source>
</evidence>
<dbReference type="Gene3D" id="3.40.50.720">
    <property type="entry name" value="NAD(P)-binding Rossmann-like Domain"/>
    <property type="match status" value="1"/>
</dbReference>
<evidence type="ECO:0000256" key="3">
    <source>
        <dbReference type="ARBA" id="ARBA00008178"/>
    </source>
</evidence>
<dbReference type="SUPFAM" id="SSF51735">
    <property type="entry name" value="NAD(P)-binding Rossmann-fold domains"/>
    <property type="match status" value="1"/>
</dbReference>
<comment type="catalytic activity">
    <reaction evidence="1 7">
        <text>dTDP-alpha-D-glucose = dTDP-4-dehydro-6-deoxy-alpha-D-glucose + H2O</text>
        <dbReference type="Rhea" id="RHEA:17221"/>
        <dbReference type="ChEBI" id="CHEBI:15377"/>
        <dbReference type="ChEBI" id="CHEBI:57477"/>
        <dbReference type="ChEBI" id="CHEBI:57649"/>
        <dbReference type="EC" id="4.2.1.46"/>
    </reaction>
</comment>
<evidence type="ECO:0000313" key="10">
    <source>
        <dbReference type="Proteomes" id="UP001575105"/>
    </source>
</evidence>
<evidence type="ECO:0000256" key="6">
    <source>
        <dbReference type="ARBA" id="ARBA00023239"/>
    </source>
</evidence>
<evidence type="ECO:0000256" key="4">
    <source>
        <dbReference type="ARBA" id="ARBA00011990"/>
    </source>
</evidence>
<protein>
    <recommendedName>
        <fullName evidence="4 7">dTDP-glucose 4,6-dehydratase</fullName>
        <ecNumber evidence="4 7">4.2.1.46</ecNumber>
    </recommendedName>
</protein>
<dbReference type="NCBIfam" id="TIGR01181">
    <property type="entry name" value="dTDP_gluc_dehyt"/>
    <property type="match status" value="1"/>
</dbReference>
<keyword evidence="10" id="KW-1185">Reference proteome</keyword>
<keyword evidence="6 7" id="KW-0456">Lyase</keyword>
<evidence type="ECO:0000313" key="9">
    <source>
        <dbReference type="EMBL" id="MFA9478020.1"/>
    </source>
</evidence>
<name>A0ABV4U352_9BACT</name>
<dbReference type="EMBL" id="JBGUBD010000004">
    <property type="protein sequence ID" value="MFA9478020.1"/>
    <property type="molecule type" value="Genomic_DNA"/>
</dbReference>
<dbReference type="PANTHER" id="PTHR43000">
    <property type="entry name" value="DTDP-D-GLUCOSE 4,6-DEHYDRATASE-RELATED"/>
    <property type="match status" value="1"/>
</dbReference>
<dbReference type="InterPro" id="IPR016040">
    <property type="entry name" value="NAD(P)-bd_dom"/>
</dbReference>
<dbReference type="CDD" id="cd05246">
    <property type="entry name" value="dTDP_GD_SDR_e"/>
    <property type="match status" value="1"/>
</dbReference>
<proteinExistence type="inferred from homology"/>
<keyword evidence="5" id="KW-0520">NAD</keyword>
<feature type="domain" description="NAD(P)-binding" evidence="8">
    <location>
        <begin position="4"/>
        <end position="302"/>
    </location>
</feature>
<evidence type="ECO:0000256" key="1">
    <source>
        <dbReference type="ARBA" id="ARBA00001539"/>
    </source>
</evidence>
<dbReference type="InterPro" id="IPR005888">
    <property type="entry name" value="dTDP_Gluc_deHydtase"/>
</dbReference>